<dbReference type="AlphaFoldDB" id="A0A370C126"/>
<evidence type="ECO:0000313" key="2">
    <source>
        <dbReference type="EMBL" id="RDH21628.1"/>
    </source>
</evidence>
<gene>
    <name evidence="2" type="ORF">M747DRAFT_21788</name>
</gene>
<proteinExistence type="predicted"/>
<dbReference type="VEuPathDB" id="FungiDB:M747DRAFT_21788"/>
<feature type="chain" id="PRO_5017025948" evidence="1">
    <location>
        <begin position="29"/>
        <end position="76"/>
    </location>
</feature>
<dbReference type="Proteomes" id="UP000253845">
    <property type="component" value="Unassembled WGS sequence"/>
</dbReference>
<dbReference type="EMBL" id="KZ851910">
    <property type="protein sequence ID" value="RDH21628.1"/>
    <property type="molecule type" value="Genomic_DNA"/>
</dbReference>
<evidence type="ECO:0000313" key="3">
    <source>
        <dbReference type="Proteomes" id="UP000253845"/>
    </source>
</evidence>
<feature type="signal peptide" evidence="1">
    <location>
        <begin position="1"/>
        <end position="28"/>
    </location>
</feature>
<sequence length="76" mass="8019">MDVPSWQAHSLAALSGIVFAALSTPAGSASVNVNDCFAEVLMIRHGLTLVIQSAQGQFSAHKGTRLVRFREHLGGS</sequence>
<organism evidence="2 3">
    <name type="scientific">Aspergillus niger ATCC 13496</name>
    <dbReference type="NCBI Taxonomy" id="1353008"/>
    <lineage>
        <taxon>Eukaryota</taxon>
        <taxon>Fungi</taxon>
        <taxon>Dikarya</taxon>
        <taxon>Ascomycota</taxon>
        <taxon>Pezizomycotina</taxon>
        <taxon>Eurotiomycetes</taxon>
        <taxon>Eurotiomycetidae</taxon>
        <taxon>Eurotiales</taxon>
        <taxon>Aspergillaceae</taxon>
        <taxon>Aspergillus</taxon>
        <taxon>Aspergillus subgen. Circumdati</taxon>
    </lineage>
</organism>
<keyword evidence="1" id="KW-0732">Signal</keyword>
<accession>A0A370C126</accession>
<name>A0A370C126_ASPNG</name>
<reference evidence="2 3" key="1">
    <citation type="submission" date="2018-07" db="EMBL/GenBank/DDBJ databases">
        <title>Section-level genome sequencing of Aspergillus section Nigri to investigate inter- and intra-species variation.</title>
        <authorList>
            <consortium name="DOE Joint Genome Institute"/>
            <person name="Vesth T.C."/>
            <person name="Nybo J.L."/>
            <person name="Theobald S."/>
            <person name="Frisvad J.C."/>
            <person name="Larsen T.O."/>
            <person name="Nielsen K.F."/>
            <person name="Hoof J.B."/>
            <person name="Brandl J."/>
            <person name="Salamov A."/>
            <person name="Riley R."/>
            <person name="Gladden J.M."/>
            <person name="Phatale P."/>
            <person name="Nielsen M.T."/>
            <person name="Lyhne E.K."/>
            <person name="Kogle M.E."/>
            <person name="Strasser K."/>
            <person name="McDonnell E."/>
            <person name="Barry K."/>
            <person name="Clum A."/>
            <person name="Chen C."/>
            <person name="Nolan M."/>
            <person name="Sandor L."/>
            <person name="Kuo A."/>
            <person name="Lipzen A."/>
            <person name="Hainaut M."/>
            <person name="Drula E."/>
            <person name="Tsang A."/>
            <person name="Magnuson J.K."/>
            <person name="Henrissat B."/>
            <person name="Wiebenga A."/>
            <person name="Simmons B.A."/>
            <person name="Makela M.R."/>
            <person name="De vries R.P."/>
            <person name="Grigoriev I.V."/>
            <person name="Mortensen U.H."/>
            <person name="Baker S.E."/>
            <person name="Andersen M.R."/>
        </authorList>
    </citation>
    <scope>NUCLEOTIDE SEQUENCE [LARGE SCALE GENOMIC DNA]</scope>
    <source>
        <strain evidence="2 3">ATCC 13496</strain>
    </source>
</reference>
<evidence type="ECO:0000256" key="1">
    <source>
        <dbReference type="SAM" id="SignalP"/>
    </source>
</evidence>
<protein>
    <submittedName>
        <fullName evidence="2">Uncharacterized protein</fullName>
    </submittedName>
</protein>